<dbReference type="Proteomes" id="UP000238390">
    <property type="component" value="Chromosome"/>
</dbReference>
<sequence length="115" mass="12687">MKTLSLLLALALPGLSWAEEPRTFEGAGVVLDVQVEKNLVDIDHSFYRLPNSTAQNGMPSLFQVKPGSVVSYSGVVSQPLSTITSIYIHRQMSEQELAEMIQKEKPLQAGEEQSR</sequence>
<dbReference type="InterPro" id="IPR029497">
    <property type="entry name" value="Fimbrial_PilY2"/>
</dbReference>
<dbReference type="InterPro" id="IPR042230">
    <property type="entry name" value="CusF_sf"/>
</dbReference>
<dbReference type="Pfam" id="PF14481">
    <property type="entry name" value="Fimbrial_PilY2"/>
    <property type="match status" value="1"/>
</dbReference>
<dbReference type="RefSeq" id="WP_043101203.1">
    <property type="nucleotide sequence ID" value="NZ_CP020560.1"/>
</dbReference>
<gene>
    <name evidence="1" type="ORF">CSB93_0015</name>
</gene>
<dbReference type="GeneID" id="77223062"/>
<dbReference type="EMBL" id="CP027169">
    <property type="protein sequence ID" value="AVK06148.1"/>
    <property type="molecule type" value="Genomic_DNA"/>
</dbReference>
<name>A0A2R3IW43_9PSED</name>
<accession>A0A2R3IW43</accession>
<dbReference type="AlphaFoldDB" id="A0A2R3IW43"/>
<dbReference type="Gene3D" id="2.40.50.320">
    <property type="entry name" value="Copper binding periplasmic protein CusF"/>
    <property type="match status" value="1"/>
</dbReference>
<evidence type="ECO:0000313" key="1">
    <source>
        <dbReference type="EMBL" id="AVK06148.1"/>
    </source>
</evidence>
<proteinExistence type="predicted"/>
<organism evidence="1 2">
    <name type="scientific">Pseudomonas paraeruginosa</name>
    <dbReference type="NCBI Taxonomy" id="2994495"/>
    <lineage>
        <taxon>Bacteria</taxon>
        <taxon>Pseudomonadati</taxon>
        <taxon>Pseudomonadota</taxon>
        <taxon>Gammaproteobacteria</taxon>
        <taxon>Pseudomonadales</taxon>
        <taxon>Pseudomonadaceae</taxon>
        <taxon>Pseudomonas</taxon>
    </lineage>
</organism>
<protein>
    <submittedName>
        <fullName evidence="1">Type 4 fimbrial biogenesis protein PilY2</fullName>
    </submittedName>
</protein>
<keyword evidence="2" id="KW-1185">Reference proteome</keyword>
<reference evidence="1 2" key="1">
    <citation type="submission" date="2018-02" db="EMBL/GenBank/DDBJ databases">
        <title>FDA/CDC Antimicrobial Resistant Isolate Bank Genome Sequencing.</title>
        <authorList>
            <person name="Benahmed F.H."/>
            <person name="Lutgring J.D."/>
            <person name="Yoo B."/>
            <person name="Machado M."/>
            <person name="Brown A."/>
            <person name="McAllister G."/>
            <person name="Perry A."/>
            <person name="Halpin A.L."/>
            <person name="Vavikolanu K."/>
            <person name="Ott S."/>
            <person name="Zhao X."/>
            <person name="Tallon L.J."/>
            <person name="Sadzewicz L."/>
            <person name="Aluvathingal J."/>
            <person name="Nadendla S."/>
            <person name="Voskania-kordi A."/>
            <person name="Simonyan V."/>
            <person name="Patel J."/>
            <person name="Shawar R.M."/>
        </authorList>
    </citation>
    <scope>NUCLEOTIDE SEQUENCE [LARGE SCALE GENOMIC DNA]</scope>
    <source>
        <strain evidence="1 2">AR_0356</strain>
    </source>
</reference>
<evidence type="ECO:0000313" key="2">
    <source>
        <dbReference type="Proteomes" id="UP000238390"/>
    </source>
</evidence>